<dbReference type="KEGG" id="hdh:G5B40_12050"/>
<dbReference type="InterPro" id="IPR000524">
    <property type="entry name" value="Tscrpt_reg_HTH_GntR"/>
</dbReference>
<evidence type="ECO:0000256" key="1">
    <source>
        <dbReference type="ARBA" id="ARBA00023015"/>
    </source>
</evidence>
<evidence type="ECO:0000256" key="2">
    <source>
        <dbReference type="ARBA" id="ARBA00023125"/>
    </source>
</evidence>
<organism evidence="5 6">
    <name type="scientific">Pikeienuella piscinae</name>
    <dbReference type="NCBI Taxonomy" id="2748098"/>
    <lineage>
        <taxon>Bacteria</taxon>
        <taxon>Pseudomonadati</taxon>
        <taxon>Pseudomonadota</taxon>
        <taxon>Alphaproteobacteria</taxon>
        <taxon>Rhodobacterales</taxon>
        <taxon>Paracoccaceae</taxon>
        <taxon>Pikeienuella</taxon>
    </lineage>
</organism>
<dbReference type="GO" id="GO:0003700">
    <property type="term" value="F:DNA-binding transcription factor activity"/>
    <property type="evidence" value="ECO:0007669"/>
    <property type="project" value="InterPro"/>
</dbReference>
<dbReference type="Pfam" id="PF00392">
    <property type="entry name" value="GntR"/>
    <property type="match status" value="1"/>
</dbReference>
<dbReference type="InterPro" id="IPR011711">
    <property type="entry name" value="GntR_C"/>
</dbReference>
<keyword evidence="2" id="KW-0238">DNA-binding</keyword>
<dbReference type="Gene3D" id="1.10.10.10">
    <property type="entry name" value="Winged helix-like DNA-binding domain superfamily/Winged helix DNA-binding domain"/>
    <property type="match status" value="1"/>
</dbReference>
<feature type="domain" description="HTH gntR-type" evidence="4">
    <location>
        <begin position="10"/>
        <end position="77"/>
    </location>
</feature>
<evidence type="ECO:0000259" key="4">
    <source>
        <dbReference type="PROSITE" id="PS50949"/>
    </source>
</evidence>
<dbReference type="RefSeq" id="WP_165098944.1">
    <property type="nucleotide sequence ID" value="NZ_CP049056.1"/>
</dbReference>
<protein>
    <submittedName>
        <fullName evidence="5">GntR family transcriptional regulator</fullName>
    </submittedName>
</protein>
<dbReference type="SUPFAM" id="SSF46785">
    <property type="entry name" value="Winged helix' DNA-binding domain"/>
    <property type="match status" value="1"/>
</dbReference>
<dbReference type="InterPro" id="IPR008920">
    <property type="entry name" value="TF_FadR/GntR_C"/>
</dbReference>
<dbReference type="AlphaFoldDB" id="A0A7L5C043"/>
<accession>A0A7L5C043</accession>
<dbReference type="InterPro" id="IPR036388">
    <property type="entry name" value="WH-like_DNA-bd_sf"/>
</dbReference>
<gene>
    <name evidence="5" type="ORF">G5B40_12050</name>
</gene>
<dbReference type="GO" id="GO:0003677">
    <property type="term" value="F:DNA binding"/>
    <property type="evidence" value="ECO:0007669"/>
    <property type="project" value="UniProtKB-KW"/>
</dbReference>
<dbReference type="PANTHER" id="PTHR43537:SF24">
    <property type="entry name" value="GLUCONATE OPERON TRANSCRIPTIONAL REPRESSOR"/>
    <property type="match status" value="1"/>
</dbReference>
<reference evidence="5 6" key="1">
    <citation type="submission" date="2020-02" db="EMBL/GenBank/DDBJ databases">
        <title>complete genome sequence of Rhodobacteraceae bacterium.</title>
        <authorList>
            <person name="Park J."/>
            <person name="Kim Y.-S."/>
            <person name="Kim K.-H."/>
        </authorList>
    </citation>
    <scope>NUCLEOTIDE SEQUENCE [LARGE SCALE GENOMIC DNA]</scope>
    <source>
        <strain evidence="5 6">RR4-56</strain>
    </source>
</reference>
<name>A0A7L5C043_9RHOB</name>
<dbReference type="Pfam" id="PF07729">
    <property type="entry name" value="FCD"/>
    <property type="match status" value="1"/>
</dbReference>
<dbReference type="EMBL" id="CP049056">
    <property type="protein sequence ID" value="QIE56127.1"/>
    <property type="molecule type" value="Genomic_DNA"/>
</dbReference>
<keyword evidence="3" id="KW-0804">Transcription</keyword>
<dbReference type="PANTHER" id="PTHR43537">
    <property type="entry name" value="TRANSCRIPTIONAL REGULATOR, GNTR FAMILY"/>
    <property type="match status" value="1"/>
</dbReference>
<dbReference type="SMART" id="SM00895">
    <property type="entry name" value="FCD"/>
    <property type="match status" value="1"/>
</dbReference>
<dbReference type="PROSITE" id="PS50949">
    <property type="entry name" value="HTH_GNTR"/>
    <property type="match status" value="1"/>
</dbReference>
<dbReference type="SUPFAM" id="SSF48008">
    <property type="entry name" value="GntR ligand-binding domain-like"/>
    <property type="match status" value="1"/>
</dbReference>
<evidence type="ECO:0000256" key="3">
    <source>
        <dbReference type="ARBA" id="ARBA00023163"/>
    </source>
</evidence>
<evidence type="ECO:0000313" key="6">
    <source>
        <dbReference type="Proteomes" id="UP000503336"/>
    </source>
</evidence>
<keyword evidence="6" id="KW-1185">Reference proteome</keyword>
<dbReference type="Gene3D" id="1.20.120.530">
    <property type="entry name" value="GntR ligand-binding domain-like"/>
    <property type="match status" value="1"/>
</dbReference>
<sequence length="228" mass="25138">MSSEIDEGGHSEAMGVYARLREVLVAGGVAPGEKLMPRSLAPRYAASAATVREALLRLAAEGFVDSAPQRGFRAVKPSAGTVWEIAHFRVLLEAEGARLSIERGGMEWEANLTAAHHRLSHLEARMRGEAIDPALLRFWSGCDRAFHEALIAECGSRRLIAEHRTVFDQFKQHVVARDPLLGFRGPDLVREHSDILRSALDRDPVGCADALRRHFEAFRRSGVAQAEI</sequence>
<dbReference type="InterPro" id="IPR036390">
    <property type="entry name" value="WH_DNA-bd_sf"/>
</dbReference>
<keyword evidence="1" id="KW-0805">Transcription regulation</keyword>
<dbReference type="SMART" id="SM00345">
    <property type="entry name" value="HTH_GNTR"/>
    <property type="match status" value="1"/>
</dbReference>
<dbReference type="Proteomes" id="UP000503336">
    <property type="component" value="Chromosome"/>
</dbReference>
<evidence type="ECO:0000313" key="5">
    <source>
        <dbReference type="EMBL" id="QIE56127.1"/>
    </source>
</evidence>
<proteinExistence type="predicted"/>